<reference evidence="1" key="1">
    <citation type="journal article" date="2014" name="Front. Microbiol.">
        <title>High frequency of phylogenetically diverse reductive dehalogenase-homologous genes in deep subseafloor sedimentary metagenomes.</title>
        <authorList>
            <person name="Kawai M."/>
            <person name="Futagami T."/>
            <person name="Toyoda A."/>
            <person name="Takaki Y."/>
            <person name="Nishi S."/>
            <person name="Hori S."/>
            <person name="Arai W."/>
            <person name="Tsubouchi T."/>
            <person name="Morono Y."/>
            <person name="Uchiyama I."/>
            <person name="Ito T."/>
            <person name="Fujiyama A."/>
            <person name="Inagaki F."/>
            <person name="Takami H."/>
        </authorList>
    </citation>
    <scope>NUCLEOTIDE SEQUENCE</scope>
    <source>
        <strain evidence="1">Expedition CK06-06</strain>
    </source>
</reference>
<dbReference type="AlphaFoldDB" id="X0RKL5"/>
<dbReference type="EMBL" id="BARS01002558">
    <property type="protein sequence ID" value="GAF69333.1"/>
    <property type="molecule type" value="Genomic_DNA"/>
</dbReference>
<name>X0RKL5_9ZZZZ</name>
<comment type="caution">
    <text evidence="1">The sequence shown here is derived from an EMBL/GenBank/DDBJ whole genome shotgun (WGS) entry which is preliminary data.</text>
</comment>
<gene>
    <name evidence="1" type="ORF">S01H1_04895</name>
</gene>
<protein>
    <submittedName>
        <fullName evidence="1">Uncharacterized protein</fullName>
    </submittedName>
</protein>
<sequence length="90" mass="9904">MRIFGLVITTEKASVAAGKMEGKKVAGAILEIEEKRLAAVADRDSANRQVARLLHNSVELALLWGACRECGVEDRVRVVYDRLKPKQKGV</sequence>
<organism evidence="1">
    <name type="scientific">marine sediment metagenome</name>
    <dbReference type="NCBI Taxonomy" id="412755"/>
    <lineage>
        <taxon>unclassified sequences</taxon>
        <taxon>metagenomes</taxon>
        <taxon>ecological metagenomes</taxon>
    </lineage>
</organism>
<proteinExistence type="predicted"/>
<accession>X0RKL5</accession>
<evidence type="ECO:0000313" key="1">
    <source>
        <dbReference type="EMBL" id="GAF69333.1"/>
    </source>
</evidence>